<evidence type="ECO:0000313" key="2">
    <source>
        <dbReference type="EMBL" id="KAL2327431.1"/>
    </source>
</evidence>
<feature type="compositionally biased region" description="Low complexity" evidence="1">
    <location>
        <begin position="155"/>
        <end position="167"/>
    </location>
</feature>
<proteinExistence type="predicted"/>
<feature type="compositionally biased region" description="Basic and acidic residues" evidence="1">
    <location>
        <begin position="17"/>
        <end position="35"/>
    </location>
</feature>
<sequence length="485" mass="54401">MKNNIYKFNHFSEYSVQRREEQLSSPEKSMDESWRMRMGPTPGLPRRRSMEDRTRPSIFSAAAAEPEALDPDDFADVFGGPPRSLLAHKLSRSNSFYEEIFRPPEAFPAAAKGGRSLPVFRIPAKGEAFYSDVFGSDEERRSRERSGPQSKAKSKSNSSSALSSEELSPLRPATGDDVAFSSFASKLRWNSCSMIPGQHPIKQGGAFFPCSSQSFEIQYQDNEYKESFKRSHMGFSRRVSSPETISLESNSYQSMKVSADDWEISSPFSAVSGLCQEPEAKSSVHDHMLPELVIEQDDDDEVMSSYVIEVNSNFREESCGTADIDEAIAWAKEKFQSRNSDEESSSRNEGNEQTTGVEAQCNAGRSDAGECHDDGMGKVISSKTETEKLDRDIRLWSSGKETNIRILLSTLHHILWPESGWYAVPLTDLIESSQVKKAYQKARLCLHPDKLQQRGATLLQKYVAEKAFSILQDAWTAFISEDVSF</sequence>
<feature type="region of interest" description="Disordered" evidence="1">
    <location>
        <begin position="136"/>
        <end position="171"/>
    </location>
</feature>
<name>A0ABD1LVA3_9FABA</name>
<evidence type="ECO:0000313" key="3">
    <source>
        <dbReference type="Proteomes" id="UP001603857"/>
    </source>
</evidence>
<dbReference type="InterPro" id="IPR001623">
    <property type="entry name" value="DnaJ_domain"/>
</dbReference>
<dbReference type="InterPro" id="IPR036869">
    <property type="entry name" value="J_dom_sf"/>
</dbReference>
<reference evidence="2 3" key="1">
    <citation type="submission" date="2024-08" db="EMBL/GenBank/DDBJ databases">
        <title>Insights into the chromosomal genome structure of Flemingia macrophylla.</title>
        <authorList>
            <person name="Ding Y."/>
            <person name="Zhao Y."/>
            <person name="Bi W."/>
            <person name="Wu M."/>
            <person name="Zhao G."/>
            <person name="Gong Y."/>
            <person name="Li W."/>
            <person name="Zhang P."/>
        </authorList>
    </citation>
    <scope>NUCLEOTIDE SEQUENCE [LARGE SCALE GENOMIC DNA]</scope>
    <source>
        <strain evidence="2">DYQJB</strain>
        <tissue evidence="2">Leaf</tissue>
    </source>
</reference>
<gene>
    <name evidence="2" type="ORF">Fmac_020858</name>
</gene>
<feature type="compositionally biased region" description="Basic and acidic residues" evidence="1">
    <location>
        <begin position="137"/>
        <end position="146"/>
    </location>
</feature>
<feature type="compositionally biased region" description="Basic and acidic residues" evidence="1">
    <location>
        <begin position="335"/>
        <end position="350"/>
    </location>
</feature>
<feature type="region of interest" description="Disordered" evidence="1">
    <location>
        <begin position="335"/>
        <end position="357"/>
    </location>
</feature>
<dbReference type="Gene3D" id="1.10.287.110">
    <property type="entry name" value="DnaJ domain"/>
    <property type="match status" value="1"/>
</dbReference>
<comment type="caution">
    <text evidence="2">The sequence shown here is derived from an EMBL/GenBank/DDBJ whole genome shotgun (WGS) entry which is preliminary data.</text>
</comment>
<accession>A0ABD1LVA3</accession>
<feature type="region of interest" description="Disordered" evidence="1">
    <location>
        <begin position="17"/>
        <end position="54"/>
    </location>
</feature>
<keyword evidence="3" id="KW-1185">Reference proteome</keyword>
<dbReference type="PANTHER" id="PTHR23172">
    <property type="entry name" value="AUXILIN/CYCLIN G-ASSOCIATED KINASE-RELATED"/>
    <property type="match status" value="1"/>
</dbReference>
<dbReference type="SUPFAM" id="SSF46565">
    <property type="entry name" value="Chaperone J-domain"/>
    <property type="match status" value="1"/>
</dbReference>
<dbReference type="Proteomes" id="UP001603857">
    <property type="component" value="Unassembled WGS sequence"/>
</dbReference>
<dbReference type="PANTHER" id="PTHR23172:SF69">
    <property type="entry name" value="CHAPERONE DNAJ-DOMAIN SUPERFAMILY PROTEIN"/>
    <property type="match status" value="1"/>
</dbReference>
<dbReference type="CDD" id="cd06257">
    <property type="entry name" value="DnaJ"/>
    <property type="match status" value="1"/>
</dbReference>
<protein>
    <submittedName>
        <fullName evidence="2">Uncharacterized protein</fullName>
    </submittedName>
</protein>
<evidence type="ECO:0000256" key="1">
    <source>
        <dbReference type="SAM" id="MobiDB-lite"/>
    </source>
</evidence>
<organism evidence="2 3">
    <name type="scientific">Flemingia macrophylla</name>
    <dbReference type="NCBI Taxonomy" id="520843"/>
    <lineage>
        <taxon>Eukaryota</taxon>
        <taxon>Viridiplantae</taxon>
        <taxon>Streptophyta</taxon>
        <taxon>Embryophyta</taxon>
        <taxon>Tracheophyta</taxon>
        <taxon>Spermatophyta</taxon>
        <taxon>Magnoliopsida</taxon>
        <taxon>eudicotyledons</taxon>
        <taxon>Gunneridae</taxon>
        <taxon>Pentapetalae</taxon>
        <taxon>rosids</taxon>
        <taxon>fabids</taxon>
        <taxon>Fabales</taxon>
        <taxon>Fabaceae</taxon>
        <taxon>Papilionoideae</taxon>
        <taxon>50 kb inversion clade</taxon>
        <taxon>NPAAA clade</taxon>
        <taxon>indigoferoid/millettioid clade</taxon>
        <taxon>Phaseoleae</taxon>
        <taxon>Flemingia</taxon>
    </lineage>
</organism>
<dbReference type="EMBL" id="JBGMDY010000007">
    <property type="protein sequence ID" value="KAL2327431.1"/>
    <property type="molecule type" value="Genomic_DNA"/>
</dbReference>
<dbReference type="AlphaFoldDB" id="A0ABD1LVA3"/>
<dbReference type="FunFam" id="1.10.287.110:FF:000043">
    <property type="entry name" value="J-domain protein required for chloroplast accumulation response 1"/>
    <property type="match status" value="1"/>
</dbReference>